<dbReference type="EMBL" id="BNDY01000017">
    <property type="protein sequence ID" value="GHI39968.1"/>
    <property type="molecule type" value="Genomic_DNA"/>
</dbReference>
<accession>A0ABQ3QRR8</accession>
<gene>
    <name evidence="1" type="ORF">Sviol_43760</name>
</gene>
<dbReference type="Proteomes" id="UP001050808">
    <property type="component" value="Unassembled WGS sequence"/>
</dbReference>
<protein>
    <submittedName>
        <fullName evidence="1">Uncharacterized protein</fullName>
    </submittedName>
</protein>
<organism evidence="1 2">
    <name type="scientific">Streptomyces violascens</name>
    <dbReference type="NCBI Taxonomy" id="67381"/>
    <lineage>
        <taxon>Bacteria</taxon>
        <taxon>Bacillati</taxon>
        <taxon>Actinomycetota</taxon>
        <taxon>Actinomycetes</taxon>
        <taxon>Kitasatosporales</taxon>
        <taxon>Streptomycetaceae</taxon>
        <taxon>Streptomyces</taxon>
    </lineage>
</organism>
<name>A0ABQ3QRR8_9ACTN</name>
<comment type="caution">
    <text evidence="1">The sequence shown here is derived from an EMBL/GenBank/DDBJ whole genome shotgun (WGS) entry which is preliminary data.</text>
</comment>
<evidence type="ECO:0000313" key="2">
    <source>
        <dbReference type="Proteomes" id="UP001050808"/>
    </source>
</evidence>
<sequence>MNVWSAVSRMMPSGSNSSARGLGICPVCSAHRWLAGVQFEVALQRQPGYLPSYREGRGDFSPLPSLLALRGATLRALIW</sequence>
<reference evidence="1" key="1">
    <citation type="submission" date="2024-05" db="EMBL/GenBank/DDBJ databases">
        <title>Whole genome shotgun sequence of Streptomyces violascens NBRC 12920.</title>
        <authorList>
            <person name="Komaki H."/>
            <person name="Tamura T."/>
        </authorList>
    </citation>
    <scope>NUCLEOTIDE SEQUENCE</scope>
    <source>
        <strain evidence="1">NBRC 12920</strain>
    </source>
</reference>
<evidence type="ECO:0000313" key="1">
    <source>
        <dbReference type="EMBL" id="GHI39968.1"/>
    </source>
</evidence>
<proteinExistence type="predicted"/>
<keyword evidence="2" id="KW-1185">Reference proteome</keyword>